<sequence>MDFSLTMSAAAHRRWYIAGDLVKVRLSLTCVPEAARDAQKELAPLRSVPRHNHFSVDSSEAESHETDLRVRVLDVELVGLVDLDASVMKPISWPEAATEKRATASGRSSGGRSRVMYTLYRTGKRVLREDVYLRRYECTSLEFVFRLPEGSPPTFKGRGAEYRHDVSIAATWSAVRTPASARAAAPRVTKVKVPLAVFNCLASVAQLPLRSLFPLPPDAALVAEDFHFQAITLASAPAPSIGAPLSDVMKAQEAQLRTSLTVRRDAKATTQTSLAAQRQPLSLVVPCGGVEVLQVHLRSSCAAVGDSVQGSFTVLETADEHLSTTGAGARVQHKRDMDVPVPVSVTVSVELLECVTPEWALTMDDASVADTKAQGMENFVCVCKRVIDRAQFCLLDTPCVPFEFTLPAGLVPASTITDVTSFLWQLRVVLIAVPRRAAVSTVAPGVDRLGPLLEPVTAVFPLLIVPPPVPSKVRQGAVW</sequence>
<dbReference type="Proteomes" id="UP001430356">
    <property type="component" value="Unassembled WGS sequence"/>
</dbReference>
<comment type="caution">
    <text evidence="1">The sequence shown here is derived from an EMBL/GenBank/DDBJ whole genome shotgun (WGS) entry which is preliminary data.</text>
</comment>
<evidence type="ECO:0000313" key="2">
    <source>
        <dbReference type="Proteomes" id="UP001430356"/>
    </source>
</evidence>
<organism evidence="1 2">
    <name type="scientific">Novymonas esmeraldas</name>
    <dbReference type="NCBI Taxonomy" id="1808958"/>
    <lineage>
        <taxon>Eukaryota</taxon>
        <taxon>Discoba</taxon>
        <taxon>Euglenozoa</taxon>
        <taxon>Kinetoplastea</taxon>
        <taxon>Metakinetoplastina</taxon>
        <taxon>Trypanosomatida</taxon>
        <taxon>Trypanosomatidae</taxon>
        <taxon>Novymonas</taxon>
    </lineage>
</organism>
<name>A0AAW0ESB5_9TRYP</name>
<dbReference type="InterPro" id="IPR014848">
    <property type="entry name" value="Rgp1"/>
</dbReference>
<evidence type="ECO:0008006" key="3">
    <source>
        <dbReference type="Google" id="ProtNLM"/>
    </source>
</evidence>
<protein>
    <recommendedName>
        <fullName evidence="3">Arrestin-like N-terminal domain-containing protein</fullName>
    </recommendedName>
</protein>
<dbReference type="AlphaFoldDB" id="A0AAW0ESB5"/>
<gene>
    <name evidence="1" type="ORF">NESM_000653600</name>
</gene>
<dbReference type="EMBL" id="JAECZO010000095">
    <property type="protein sequence ID" value="KAK7197087.1"/>
    <property type="molecule type" value="Genomic_DNA"/>
</dbReference>
<dbReference type="PANTHER" id="PTHR12507">
    <property type="entry name" value="REDUCED GROWTH PHENOTYPE 1 RGP1, YEAST -RELATED"/>
    <property type="match status" value="1"/>
</dbReference>
<reference evidence="1 2" key="1">
    <citation type="journal article" date="2021" name="MBio">
        <title>A New Model Trypanosomatid, Novymonas esmeraldas: Genomic Perception of Its 'Candidatus Pandoraea novymonadis' Endosymbiont.</title>
        <authorList>
            <person name="Zakharova A."/>
            <person name="Saura A."/>
            <person name="Butenko A."/>
            <person name="Podesvova L."/>
            <person name="Warmusova S."/>
            <person name="Kostygov A.Y."/>
            <person name="Nenarokova A."/>
            <person name="Lukes J."/>
            <person name="Opperdoes F.R."/>
            <person name="Yurchenko V."/>
        </authorList>
    </citation>
    <scope>NUCLEOTIDE SEQUENCE [LARGE SCALE GENOMIC DNA]</scope>
    <source>
        <strain evidence="1 2">E262AT.01</strain>
    </source>
</reference>
<accession>A0AAW0ESB5</accession>
<proteinExistence type="predicted"/>
<keyword evidence="2" id="KW-1185">Reference proteome</keyword>
<evidence type="ECO:0000313" key="1">
    <source>
        <dbReference type="EMBL" id="KAK7197087.1"/>
    </source>
</evidence>